<dbReference type="InterPro" id="IPR036396">
    <property type="entry name" value="Cyt_P450_sf"/>
</dbReference>
<name>A0A1Y1ND80_PHOPY</name>
<dbReference type="GO" id="GO:0004497">
    <property type="term" value="F:monooxygenase activity"/>
    <property type="evidence" value="ECO:0007669"/>
    <property type="project" value="UniProtKB-KW"/>
</dbReference>
<dbReference type="SUPFAM" id="SSF48264">
    <property type="entry name" value="Cytochrome P450"/>
    <property type="match status" value="1"/>
</dbReference>
<dbReference type="EMBL" id="GEZM01006975">
    <property type="protein sequence ID" value="JAV95518.1"/>
    <property type="molecule type" value="Transcribed_RNA"/>
</dbReference>
<organism evidence="2">
    <name type="scientific">Photinus pyralis</name>
    <name type="common">Common eastern firefly</name>
    <name type="synonym">Lampyris pyralis</name>
    <dbReference type="NCBI Taxonomy" id="7054"/>
    <lineage>
        <taxon>Eukaryota</taxon>
        <taxon>Metazoa</taxon>
        <taxon>Ecdysozoa</taxon>
        <taxon>Arthropoda</taxon>
        <taxon>Hexapoda</taxon>
        <taxon>Insecta</taxon>
        <taxon>Pterygota</taxon>
        <taxon>Neoptera</taxon>
        <taxon>Endopterygota</taxon>
        <taxon>Coleoptera</taxon>
        <taxon>Polyphaga</taxon>
        <taxon>Elateriformia</taxon>
        <taxon>Elateroidea</taxon>
        <taxon>Lampyridae</taxon>
        <taxon>Lampyrinae</taxon>
        <taxon>Photinus</taxon>
    </lineage>
</organism>
<dbReference type="EMBL" id="GEZM01006978">
    <property type="protein sequence ID" value="JAV95515.1"/>
    <property type="molecule type" value="Transcribed_RNA"/>
</dbReference>
<proteinExistence type="predicted"/>
<keyword evidence="1" id="KW-0560">Oxidoreductase</keyword>
<dbReference type="EMBL" id="GEZM01006979">
    <property type="protein sequence ID" value="JAV95513.1"/>
    <property type="molecule type" value="Transcribed_RNA"/>
</dbReference>
<dbReference type="GO" id="GO:0020037">
    <property type="term" value="F:heme binding"/>
    <property type="evidence" value="ECO:0007669"/>
    <property type="project" value="InterPro"/>
</dbReference>
<accession>A0A1Y1ND80</accession>
<dbReference type="AlphaFoldDB" id="A0A1Y1ND80"/>
<dbReference type="Gene3D" id="1.10.630.10">
    <property type="entry name" value="Cytochrome P450"/>
    <property type="match status" value="1"/>
</dbReference>
<keyword evidence="1" id="KW-0503">Monooxygenase</keyword>
<dbReference type="EMBL" id="GEZM01006976">
    <property type="protein sequence ID" value="JAV95516.1"/>
    <property type="molecule type" value="Transcribed_RNA"/>
</dbReference>
<protein>
    <submittedName>
        <fullName evidence="2">Uncharacterized protein</fullName>
    </submittedName>
</protein>
<evidence type="ECO:0000256" key="1">
    <source>
        <dbReference type="ARBA" id="ARBA00023033"/>
    </source>
</evidence>
<dbReference type="GO" id="GO:0005506">
    <property type="term" value="F:iron ion binding"/>
    <property type="evidence" value="ECO:0007669"/>
    <property type="project" value="InterPro"/>
</dbReference>
<reference evidence="2" key="1">
    <citation type="journal article" date="2016" name="Sci. Rep.">
        <title>Molecular characterization of firefly nuptial gifts: a multi-omics approach sheds light on postcopulatory sexual selection.</title>
        <authorList>
            <person name="Al-Wathiqui N."/>
            <person name="Fallon T.R."/>
            <person name="South A."/>
            <person name="Weng J.K."/>
            <person name="Lewis S.M."/>
        </authorList>
    </citation>
    <scope>NUCLEOTIDE SEQUENCE</scope>
</reference>
<dbReference type="GO" id="GO:0016705">
    <property type="term" value="F:oxidoreductase activity, acting on paired donors, with incorporation or reduction of molecular oxygen"/>
    <property type="evidence" value="ECO:0007669"/>
    <property type="project" value="InterPro"/>
</dbReference>
<evidence type="ECO:0000313" key="2">
    <source>
        <dbReference type="EMBL" id="JAV95518.1"/>
    </source>
</evidence>
<sequence length="170" mass="19528">MEAKIAEETRELIEDLRKKSSDLVFMHNAFDVGVLNVLWTMMAGERFTLDDVRLIKLLQIVHDAFRLFDMSGGLLNQLPVLRFLAPGCCGYTKTVEILKRMWLFLEVSPSGVVARFSSAPISGDHRRASQDRLLVALARSHRRVPAGDADHFRFRFGVYRYASSFFFWAR</sequence>